<name>A0A839RQL6_9ACTN</name>
<dbReference type="InterPro" id="IPR019587">
    <property type="entry name" value="Polyketide_cyclase/dehydratase"/>
</dbReference>
<dbReference type="Gene3D" id="3.30.530.20">
    <property type="match status" value="1"/>
</dbReference>
<sequence length="171" mass="19134">MIQELDHDEAALVIRADPQSLYELIADVTRMPEFSPYIRKVTWIRGATGPTVGARFKAVNAMGRGPAWFNKPVVTVVDPGREFAFERTEPFAGTIEWRYRFEPVNGGTRMIESYRVVKPVSRVGWFIIGTLYGIKDDRAVLRKGMEETLQRIQATAEKWSGITTAGAAGSP</sequence>
<dbReference type="SUPFAM" id="SSF55961">
    <property type="entry name" value="Bet v1-like"/>
    <property type="match status" value="1"/>
</dbReference>
<accession>A0A839RQL6</accession>
<proteinExistence type="predicted"/>
<reference evidence="1 2" key="1">
    <citation type="submission" date="2020-08" db="EMBL/GenBank/DDBJ databases">
        <title>Sequencing the genomes of 1000 actinobacteria strains.</title>
        <authorList>
            <person name="Klenk H.-P."/>
        </authorList>
    </citation>
    <scope>NUCLEOTIDE SEQUENCE [LARGE SCALE GENOMIC DNA]</scope>
    <source>
        <strain evidence="1 2">DSM 45258</strain>
    </source>
</reference>
<comment type="caution">
    <text evidence="1">The sequence shown here is derived from an EMBL/GenBank/DDBJ whole genome shotgun (WGS) entry which is preliminary data.</text>
</comment>
<dbReference type="OrthoDB" id="4618973at2"/>
<dbReference type="Pfam" id="PF10604">
    <property type="entry name" value="Polyketide_cyc2"/>
    <property type="match status" value="1"/>
</dbReference>
<protein>
    <recommendedName>
        <fullName evidence="3">SRPBCC family protein</fullName>
    </recommendedName>
</protein>
<dbReference type="EMBL" id="JACHWS010000003">
    <property type="protein sequence ID" value="MBB3039085.1"/>
    <property type="molecule type" value="Genomic_DNA"/>
</dbReference>
<dbReference type="Proteomes" id="UP000567922">
    <property type="component" value="Unassembled WGS sequence"/>
</dbReference>
<keyword evidence="2" id="KW-1185">Reference proteome</keyword>
<dbReference type="AlphaFoldDB" id="A0A839RQL6"/>
<gene>
    <name evidence="1" type="ORF">FHU29_003554</name>
</gene>
<dbReference type="RefSeq" id="WP_064439338.1">
    <property type="nucleotide sequence ID" value="NZ_BDDI01000004.1"/>
</dbReference>
<dbReference type="InterPro" id="IPR023393">
    <property type="entry name" value="START-like_dom_sf"/>
</dbReference>
<organism evidence="1 2">
    <name type="scientific">Hoyosella altamirensis</name>
    <dbReference type="NCBI Taxonomy" id="616997"/>
    <lineage>
        <taxon>Bacteria</taxon>
        <taxon>Bacillati</taxon>
        <taxon>Actinomycetota</taxon>
        <taxon>Actinomycetes</taxon>
        <taxon>Mycobacteriales</taxon>
        <taxon>Hoyosellaceae</taxon>
        <taxon>Hoyosella</taxon>
    </lineage>
</organism>
<evidence type="ECO:0000313" key="1">
    <source>
        <dbReference type="EMBL" id="MBB3039085.1"/>
    </source>
</evidence>
<dbReference type="CDD" id="cd07812">
    <property type="entry name" value="SRPBCC"/>
    <property type="match status" value="1"/>
</dbReference>
<evidence type="ECO:0008006" key="3">
    <source>
        <dbReference type="Google" id="ProtNLM"/>
    </source>
</evidence>
<evidence type="ECO:0000313" key="2">
    <source>
        <dbReference type="Proteomes" id="UP000567922"/>
    </source>
</evidence>